<dbReference type="CDD" id="cd00030">
    <property type="entry name" value="C2"/>
    <property type="match status" value="1"/>
</dbReference>
<dbReference type="InterPro" id="IPR000008">
    <property type="entry name" value="C2_dom"/>
</dbReference>
<reference evidence="2 3" key="1">
    <citation type="submission" date="2019-03" db="EMBL/GenBank/DDBJ databases">
        <title>Single cell metagenomics reveals metabolic interactions within the superorganism composed of flagellate Streblomastix strix and complex community of Bacteroidetes bacteria on its surface.</title>
        <authorList>
            <person name="Treitli S.C."/>
            <person name="Kolisko M."/>
            <person name="Husnik F."/>
            <person name="Keeling P."/>
            <person name="Hampl V."/>
        </authorList>
    </citation>
    <scope>NUCLEOTIDE SEQUENCE [LARGE SCALE GENOMIC DNA]</scope>
    <source>
        <strain evidence="2">ST1C</strain>
    </source>
</reference>
<feature type="domain" description="C2" evidence="1">
    <location>
        <begin position="298"/>
        <end position="420"/>
    </location>
</feature>
<proteinExistence type="predicted"/>
<accession>A0A5J4VFQ2</accession>
<dbReference type="InterPro" id="IPR035892">
    <property type="entry name" value="C2_domain_sf"/>
</dbReference>
<sequence>EGNKCYPYLDFSLGLGGKQTTVAKSTVNCDFVNESYELLYDPDKIKGNGVLEIEIWNYNKGKGHNLIGNAAIEILPALRQSIPVELVLQPKKARQGEFQLTKPVGKVLFKMIYIDDVQYTQRYEKEEQDKLKQEEVIKQRQLMPKKQIEIPQLVKGKVKINEIAVRSMPEMDGVNKCFPYLDFTAGFGGKQTLRAKTTVNYDYTDEHYELNYDPIRTRGRGELEVEVWNYREGGNHLIGNTVVEILPAFNKEIQVELKLEAKTNKKSDNLQNANEGKVLFKMAFVPDPGYNKKFTEEPEKKLVILKQEVKVQQYVKGIVQISEIGVRGLPEIDSGNKLYAYIDFSLRMGGKQTSVAKKTINYDYEDEQYQLLYDPAKIKGKGELEIEVWNYKKGGNSLIGNAIVEILPALNQQIQCELKLQPRKPKKGETETLKDVGKVVFKMIYIDDEAQTKRYEEEENKQKRK</sequence>
<dbReference type="EMBL" id="SNRW01007354">
    <property type="protein sequence ID" value="KAA6381387.1"/>
    <property type="molecule type" value="Genomic_DNA"/>
</dbReference>
<evidence type="ECO:0000259" key="1">
    <source>
        <dbReference type="PROSITE" id="PS50004"/>
    </source>
</evidence>
<feature type="domain" description="C2" evidence="1">
    <location>
        <begin position="1"/>
        <end position="88"/>
    </location>
</feature>
<protein>
    <recommendedName>
        <fullName evidence="1">C2 domain-containing protein</fullName>
    </recommendedName>
</protein>
<dbReference type="SUPFAM" id="SSF49562">
    <property type="entry name" value="C2 domain (Calcium/lipid-binding domain, CaLB)"/>
    <property type="match status" value="3"/>
</dbReference>
<dbReference type="PROSITE" id="PS50004">
    <property type="entry name" value="C2"/>
    <property type="match status" value="2"/>
</dbReference>
<gene>
    <name evidence="2" type="ORF">EZS28_023088</name>
</gene>
<dbReference type="Proteomes" id="UP000324800">
    <property type="component" value="Unassembled WGS sequence"/>
</dbReference>
<dbReference type="Gene3D" id="2.60.40.150">
    <property type="entry name" value="C2 domain"/>
    <property type="match status" value="3"/>
</dbReference>
<feature type="non-terminal residue" evidence="2">
    <location>
        <position position="1"/>
    </location>
</feature>
<evidence type="ECO:0000313" key="2">
    <source>
        <dbReference type="EMBL" id="KAA6381387.1"/>
    </source>
</evidence>
<comment type="caution">
    <text evidence="2">The sequence shown here is derived from an EMBL/GenBank/DDBJ whole genome shotgun (WGS) entry which is preliminary data.</text>
</comment>
<dbReference type="Pfam" id="PF00168">
    <property type="entry name" value="C2"/>
    <property type="match status" value="3"/>
</dbReference>
<evidence type="ECO:0000313" key="3">
    <source>
        <dbReference type="Proteomes" id="UP000324800"/>
    </source>
</evidence>
<organism evidence="2 3">
    <name type="scientific">Streblomastix strix</name>
    <dbReference type="NCBI Taxonomy" id="222440"/>
    <lineage>
        <taxon>Eukaryota</taxon>
        <taxon>Metamonada</taxon>
        <taxon>Preaxostyla</taxon>
        <taxon>Oxymonadida</taxon>
        <taxon>Streblomastigidae</taxon>
        <taxon>Streblomastix</taxon>
    </lineage>
</organism>
<name>A0A5J4VFQ2_9EUKA</name>
<dbReference type="AlphaFoldDB" id="A0A5J4VFQ2"/>